<feature type="chain" id="PRO_5040850584" description="POTRA domain-containing protein" evidence="1">
    <location>
        <begin position="22"/>
        <end position="623"/>
    </location>
</feature>
<name>A0A9X1CA16_9FLAO</name>
<gene>
    <name evidence="2" type="ORF">J2Z56_000263</name>
    <name evidence="3" type="ORF">J2Z57_000929</name>
</gene>
<feature type="signal peptide" evidence="1">
    <location>
        <begin position="1"/>
        <end position="21"/>
    </location>
</feature>
<accession>A0A9X1CA16</accession>
<dbReference type="Proteomes" id="UP001231587">
    <property type="component" value="Unassembled WGS sequence"/>
</dbReference>
<dbReference type="Proteomes" id="UP001138672">
    <property type="component" value="Unassembled WGS sequence"/>
</dbReference>
<protein>
    <recommendedName>
        <fullName evidence="6">POTRA domain-containing protein</fullName>
    </recommendedName>
</protein>
<keyword evidence="5" id="KW-1185">Reference proteome</keyword>
<evidence type="ECO:0000313" key="4">
    <source>
        <dbReference type="Proteomes" id="UP001138672"/>
    </source>
</evidence>
<dbReference type="RefSeq" id="WP_069727871.1">
    <property type="nucleotide sequence ID" value="NZ_JAGGJQ010000001.1"/>
</dbReference>
<evidence type="ECO:0008006" key="6">
    <source>
        <dbReference type="Google" id="ProtNLM"/>
    </source>
</evidence>
<dbReference type="EMBL" id="JAUSUU010000002">
    <property type="protein sequence ID" value="MDQ0334502.1"/>
    <property type="molecule type" value="Genomic_DNA"/>
</dbReference>
<sequence>MRIKYLFLIVFVVLASLPTQAQVVKKDSTQIYQKIQNYSKGKKFTKAIHKLIFKSTDGKKSKKNKVESKPNLISFQGNPIRRITIETLDPFGYSIKDSTQEPTKWIDKFGNKIHIKSKQFAIKNLLLFKEKTPLDTLLLNESERLIRSQSYIRSVKIEATKSNQDSDSIDVKIRVLDSWSFIVKGSISTSKTKIDLEERNFLGFGHEFNNSIEKRYDKNNTGYQFNYIVPNIKNSYIRTEIDYDIDLDGFYEKSLNIERTFYSPLTKWAGGVYIDEQFRRDSLPNAQNNLGYENFKYRTNDFWAGYAFKIFKGKSIEERTTNLITSLRYINVDYKESPTVAYDSIHYFSNENFYLSSVAIASQQFVQDNYIFRDGIIEDVPIGLIASVTSGYQRKNKENRYYVGTSFTVAEYFKWGYLSGSIGLETFFNHSKSEQSTINIGATYFTNLISIGTKWKMRQFIKPQLNLGFDRLNTLADRVSLNENTEPLGYDRNYTLRNKYNAGIPGFDANIYGTKKLLIASQTQFYSPWDVLGFRLNPYVNFTAGTIGDDYNSLHNGKIYSSFGIGVIVRNDYLVFSSFQLSLSYYPEIPGQGKNIFKTNSFETDDFGFQDISIGKPSTLLYP</sequence>
<dbReference type="Gene3D" id="3.10.20.310">
    <property type="entry name" value="membrane protein fhac"/>
    <property type="match status" value="1"/>
</dbReference>
<evidence type="ECO:0000313" key="2">
    <source>
        <dbReference type="EMBL" id="MBP1838367.1"/>
    </source>
</evidence>
<reference evidence="2" key="1">
    <citation type="submission" date="2021-03" db="EMBL/GenBank/DDBJ databases">
        <title>Genomic Encyclopedia of Type Strains, Phase IV (KMG-IV): sequencing the most valuable type-strain genomes for metagenomic binning, comparative biology and taxonomic classification.</title>
        <authorList>
            <person name="Goeker M."/>
        </authorList>
    </citation>
    <scope>NUCLEOTIDE SEQUENCE</scope>
    <source>
        <strain evidence="2">DSM 15523</strain>
        <strain evidence="3 5">DSM 16476</strain>
    </source>
</reference>
<proteinExistence type="predicted"/>
<organism evidence="2 4">
    <name type="scientific">Formosa algae</name>
    <dbReference type="NCBI Taxonomy" id="225843"/>
    <lineage>
        <taxon>Bacteria</taxon>
        <taxon>Pseudomonadati</taxon>
        <taxon>Bacteroidota</taxon>
        <taxon>Flavobacteriia</taxon>
        <taxon>Flavobacteriales</taxon>
        <taxon>Flavobacteriaceae</taxon>
        <taxon>Formosa</taxon>
    </lineage>
</organism>
<comment type="caution">
    <text evidence="2">The sequence shown here is derived from an EMBL/GenBank/DDBJ whole genome shotgun (WGS) entry which is preliminary data.</text>
</comment>
<evidence type="ECO:0000313" key="5">
    <source>
        <dbReference type="Proteomes" id="UP001231587"/>
    </source>
</evidence>
<evidence type="ECO:0000313" key="3">
    <source>
        <dbReference type="EMBL" id="MDQ0334502.1"/>
    </source>
</evidence>
<evidence type="ECO:0000256" key="1">
    <source>
        <dbReference type="SAM" id="SignalP"/>
    </source>
</evidence>
<dbReference type="AlphaFoldDB" id="A0A9X1CA16"/>
<dbReference type="EMBL" id="JAGGJQ010000001">
    <property type="protein sequence ID" value="MBP1838367.1"/>
    <property type="molecule type" value="Genomic_DNA"/>
</dbReference>
<keyword evidence="1" id="KW-0732">Signal</keyword>